<accession>A0A1X0IW94</accession>
<evidence type="ECO:0000313" key="2">
    <source>
        <dbReference type="Proteomes" id="UP000192534"/>
    </source>
</evidence>
<gene>
    <name evidence="1" type="ORF">BST42_14020</name>
</gene>
<evidence type="ECO:0000313" key="1">
    <source>
        <dbReference type="EMBL" id="ORB53116.1"/>
    </source>
</evidence>
<proteinExistence type="predicted"/>
<comment type="caution">
    <text evidence="1">The sequence shown here is derived from an EMBL/GenBank/DDBJ whole genome shotgun (WGS) entry which is preliminary data.</text>
</comment>
<keyword evidence="2" id="KW-1185">Reference proteome</keyword>
<dbReference type="Gene3D" id="3.40.50.1010">
    <property type="entry name" value="5'-nuclease"/>
    <property type="match status" value="1"/>
</dbReference>
<sequence>MKMPDQGPVFQGDHPSNLIGWPTFQPSLLAGTSTVVNNRAVGMADLLIATIAEAHVVTLIHYDADFEIAAEVPPSGINGF</sequence>
<dbReference type="EMBL" id="MVIH01000005">
    <property type="protein sequence ID" value="ORB53116.1"/>
    <property type="molecule type" value="Genomic_DNA"/>
</dbReference>
<dbReference type="Proteomes" id="UP000192534">
    <property type="component" value="Unassembled WGS sequence"/>
</dbReference>
<protein>
    <recommendedName>
        <fullName evidence="3">PIN domain-containing protein</fullName>
    </recommendedName>
</protein>
<evidence type="ECO:0008006" key="3">
    <source>
        <dbReference type="Google" id="ProtNLM"/>
    </source>
</evidence>
<reference evidence="1 2" key="1">
    <citation type="submission" date="2016-12" db="EMBL/GenBank/DDBJ databases">
        <title>The new phylogeny of genus Mycobacterium.</title>
        <authorList>
            <person name="Tortoli E."/>
            <person name="Trovato A."/>
            <person name="Cirillo D.M."/>
        </authorList>
    </citation>
    <scope>NUCLEOTIDE SEQUENCE [LARGE SCALE GENOMIC DNA]</scope>
    <source>
        <strain evidence="1 2">DSM 44223</strain>
    </source>
</reference>
<dbReference type="RefSeq" id="WP_110918593.1">
    <property type="nucleotide sequence ID" value="NZ_JACKUO010000011.1"/>
</dbReference>
<dbReference type="AlphaFoldDB" id="A0A1X0IW94"/>
<dbReference type="OrthoDB" id="5185254at2"/>
<organism evidence="1 2">
    <name type="scientific">Mycolicibacterium rhodesiae</name>
    <name type="common">Mycobacterium rhodesiae</name>
    <dbReference type="NCBI Taxonomy" id="36814"/>
    <lineage>
        <taxon>Bacteria</taxon>
        <taxon>Bacillati</taxon>
        <taxon>Actinomycetota</taxon>
        <taxon>Actinomycetes</taxon>
        <taxon>Mycobacteriales</taxon>
        <taxon>Mycobacteriaceae</taxon>
        <taxon>Mycolicibacterium</taxon>
    </lineage>
</organism>
<name>A0A1X0IW94_MYCRH</name>